<dbReference type="EMBL" id="FNCY01000003">
    <property type="protein sequence ID" value="SDH02957.1"/>
    <property type="molecule type" value="Genomic_DNA"/>
</dbReference>
<dbReference type="Gene3D" id="3.90.1530.10">
    <property type="entry name" value="Conserved hypothetical protein from pyrococcus furiosus pfu- 392566-001, ParB domain"/>
    <property type="match status" value="1"/>
</dbReference>
<dbReference type="SUPFAM" id="SSF110849">
    <property type="entry name" value="ParB/Sulfiredoxin"/>
    <property type="match status" value="1"/>
</dbReference>
<protein>
    <recommendedName>
        <fullName evidence="3">Methyltransferase</fullName>
        <ecNumber evidence="3">2.1.1.-</ecNumber>
    </recommendedName>
</protein>
<dbReference type="InterPro" id="IPR001091">
    <property type="entry name" value="RM_Methyltransferase"/>
</dbReference>
<dbReference type="InterPro" id="IPR015840">
    <property type="entry name" value="DNA_MeTrfase_ParB"/>
</dbReference>
<gene>
    <name evidence="5" type="ORF">SAMN05660652_01056</name>
</gene>
<dbReference type="CDD" id="cd16403">
    <property type="entry name" value="ParB_N_like_MT"/>
    <property type="match status" value="1"/>
</dbReference>
<dbReference type="InterPro" id="IPR029063">
    <property type="entry name" value="SAM-dependent_MTases_sf"/>
</dbReference>
<dbReference type="Gene3D" id="3.40.50.150">
    <property type="entry name" value="Vaccinia Virus protein VP39"/>
    <property type="match status" value="1"/>
</dbReference>
<evidence type="ECO:0000313" key="5">
    <source>
        <dbReference type="EMBL" id="SDH02957.1"/>
    </source>
</evidence>
<dbReference type="Pfam" id="PF01555">
    <property type="entry name" value="N6_N4_Mtase"/>
    <property type="match status" value="1"/>
</dbReference>
<dbReference type="PIRSF" id="PIRSF036758">
    <property type="entry name" value="Aden_M_ParB"/>
    <property type="match status" value="1"/>
</dbReference>
<dbReference type="RefSeq" id="WP_218122639.1">
    <property type="nucleotide sequence ID" value="NZ_FNCY01000003.1"/>
</dbReference>
<comment type="similarity">
    <text evidence="3">Belongs to the N(4)/N(6)-methyltransferase family.</text>
</comment>
<dbReference type="GO" id="GO:0032259">
    <property type="term" value="P:methylation"/>
    <property type="evidence" value="ECO:0007669"/>
    <property type="project" value="UniProtKB-KW"/>
</dbReference>
<keyword evidence="2" id="KW-0808">Transferase</keyword>
<dbReference type="InterPro" id="IPR003115">
    <property type="entry name" value="ParB_N"/>
</dbReference>
<dbReference type="InterPro" id="IPR002941">
    <property type="entry name" value="DNA_methylase_N4/N6"/>
</dbReference>
<evidence type="ECO:0000256" key="1">
    <source>
        <dbReference type="ARBA" id="ARBA00022603"/>
    </source>
</evidence>
<evidence type="ECO:0000259" key="4">
    <source>
        <dbReference type="SMART" id="SM00470"/>
    </source>
</evidence>
<organism evidence="5 6">
    <name type="scientific">Propionivibrio dicarboxylicus</name>
    <dbReference type="NCBI Taxonomy" id="83767"/>
    <lineage>
        <taxon>Bacteria</taxon>
        <taxon>Pseudomonadati</taxon>
        <taxon>Pseudomonadota</taxon>
        <taxon>Betaproteobacteria</taxon>
        <taxon>Rhodocyclales</taxon>
        <taxon>Rhodocyclaceae</taxon>
        <taxon>Propionivibrio</taxon>
    </lineage>
</organism>
<sequence>MLSAISPPPATMAPTISGIVDQNPADLKPWPENPRKHSAKQKAKLGAAIRKFGFTSIVVTDENSFILSGHCRVEVAIEMGLLTIPVRVISGLTEAEKLAFVLADNKLGDMSIWDDAKLKATLEILIREEFEIETTGFSTAEVDLIFDDNKASPSADSGDLLPTDIREEVVTRAGDLWILGQHRLLCGNSLDKDSYQRVMAEGVAQMVISDAPFNVPVSGHVCGSGKTQHKEFAMASGEMSQAEFTQFLNNAFTHTHHFSMDGAIHYYFMDWRHMRELLDAAEPLFGSLRQLCVWAKDNGGMGTFYRSQHELVFVFKKGDAPHINNFELGQHGRYRTNVWQYPGVNTFTGKGHELLALHPTVKNVSLIADAIRDCSHRKGLILDPFAGSGTLLVAAERTGRYARAIEIDPHYVDVGVLRWQRIIGKEAILEATGQTWSQVRTERLAVSGGQP</sequence>
<name>A0A1G7Z2X2_9RHOO</name>
<proteinExistence type="inferred from homology"/>
<dbReference type="Proteomes" id="UP000198607">
    <property type="component" value="Unassembled WGS sequence"/>
</dbReference>
<dbReference type="InterPro" id="IPR036086">
    <property type="entry name" value="ParB/Sulfiredoxin_sf"/>
</dbReference>
<dbReference type="SMART" id="SM00470">
    <property type="entry name" value="ParB"/>
    <property type="match status" value="1"/>
</dbReference>
<dbReference type="GO" id="GO:0003677">
    <property type="term" value="F:DNA binding"/>
    <property type="evidence" value="ECO:0007669"/>
    <property type="project" value="InterPro"/>
</dbReference>
<keyword evidence="6" id="KW-1185">Reference proteome</keyword>
<reference evidence="5 6" key="1">
    <citation type="submission" date="2016-10" db="EMBL/GenBank/DDBJ databases">
        <authorList>
            <person name="de Groot N.N."/>
        </authorList>
    </citation>
    <scope>NUCLEOTIDE SEQUENCE [LARGE SCALE GENOMIC DNA]</scope>
    <source>
        <strain evidence="5 6">DSM 5885</strain>
    </source>
</reference>
<keyword evidence="1 5" id="KW-0489">Methyltransferase</keyword>
<dbReference type="EC" id="2.1.1.-" evidence="3"/>
<feature type="domain" description="ParB-like N-terminal" evidence="4">
    <location>
        <begin position="20"/>
        <end position="106"/>
    </location>
</feature>
<evidence type="ECO:0000256" key="2">
    <source>
        <dbReference type="ARBA" id="ARBA00022679"/>
    </source>
</evidence>
<dbReference type="GO" id="GO:0008170">
    <property type="term" value="F:N-methyltransferase activity"/>
    <property type="evidence" value="ECO:0007669"/>
    <property type="project" value="InterPro"/>
</dbReference>
<dbReference type="STRING" id="83767.SAMN05660652_01056"/>
<accession>A0A1G7Z2X2</accession>
<dbReference type="SUPFAM" id="SSF53335">
    <property type="entry name" value="S-adenosyl-L-methionine-dependent methyltransferases"/>
    <property type="match status" value="1"/>
</dbReference>
<evidence type="ECO:0000256" key="3">
    <source>
        <dbReference type="RuleBase" id="RU362026"/>
    </source>
</evidence>
<dbReference type="PRINTS" id="PR00508">
    <property type="entry name" value="S21N4MTFRASE"/>
</dbReference>
<dbReference type="AlphaFoldDB" id="A0A1G7Z2X2"/>
<evidence type="ECO:0000313" key="6">
    <source>
        <dbReference type="Proteomes" id="UP000198607"/>
    </source>
</evidence>